<reference evidence="1 2" key="1">
    <citation type="submission" date="2019-08" db="EMBL/GenBank/DDBJ databases">
        <authorList>
            <person name="Peeters C."/>
        </authorList>
    </citation>
    <scope>NUCLEOTIDE SEQUENCE [LARGE SCALE GENOMIC DNA]</scope>
    <source>
        <strain evidence="1 2">LMG 31113</strain>
    </source>
</reference>
<dbReference type="Pfam" id="PF18306">
    <property type="entry name" value="LDcluster4"/>
    <property type="match status" value="1"/>
</dbReference>
<dbReference type="Proteomes" id="UP000382577">
    <property type="component" value="Unassembled WGS sequence"/>
</dbReference>
<organism evidence="1 2">
    <name type="scientific">Pandoraea fibrosis</name>
    <dbReference type="NCBI Taxonomy" id="1891094"/>
    <lineage>
        <taxon>Bacteria</taxon>
        <taxon>Pseudomonadati</taxon>
        <taxon>Pseudomonadota</taxon>
        <taxon>Betaproteobacteria</taxon>
        <taxon>Burkholderiales</taxon>
        <taxon>Burkholderiaceae</taxon>
        <taxon>Pandoraea</taxon>
    </lineage>
</organism>
<dbReference type="SUPFAM" id="SSF102405">
    <property type="entry name" value="MCP/YpsA-like"/>
    <property type="match status" value="1"/>
</dbReference>
<proteinExistence type="predicted"/>
<evidence type="ECO:0000313" key="1">
    <source>
        <dbReference type="EMBL" id="VVE52147.1"/>
    </source>
</evidence>
<accession>A0A5E4YUL5</accession>
<keyword evidence="1" id="KW-0238">DNA-binding</keyword>
<sequence length="223" mass="24013">MLPSYRTGTPALRPPFISFPRYPIRRRHFVYHRQRSGPPTDMTSALRSKTIGVMGSGKQPWTELAAPLGRALALAGYHLLTGGGQGVMSSVSEAFCAVPERAGRCIGIVPTEAVTAGDEGLTFRPLPGYPNPFVEVPIVSPLPRHLPDAPAGTLSRNHINVLSSDVIVALPGNHGTRDEVGLAVHYGKPVILFGESEHFADMPVSLVRTVSLDTVMDFVRTAR</sequence>
<dbReference type="EMBL" id="CABPRW010000017">
    <property type="protein sequence ID" value="VVE52147.1"/>
    <property type="molecule type" value="Genomic_DNA"/>
</dbReference>
<gene>
    <name evidence="1" type="ORF">PFI31113_04740</name>
</gene>
<protein>
    <submittedName>
        <fullName evidence="1">DNA-binding protein</fullName>
    </submittedName>
</protein>
<dbReference type="GO" id="GO:0003677">
    <property type="term" value="F:DNA binding"/>
    <property type="evidence" value="ECO:0007669"/>
    <property type="project" value="UniProtKB-KW"/>
</dbReference>
<name>A0A5E4YUL5_9BURK</name>
<dbReference type="InterPro" id="IPR041164">
    <property type="entry name" value="LDcluster4"/>
</dbReference>
<evidence type="ECO:0000313" key="2">
    <source>
        <dbReference type="Proteomes" id="UP000382577"/>
    </source>
</evidence>
<dbReference type="AlphaFoldDB" id="A0A5E4YUL5"/>
<dbReference type="Gene3D" id="3.40.50.450">
    <property type="match status" value="1"/>
</dbReference>